<dbReference type="AlphaFoldDB" id="A0A1B9DYA4"/>
<comment type="similarity">
    <text evidence="1">Belongs to the RelE toxin family.</text>
</comment>
<evidence type="ECO:0000313" key="5">
    <source>
        <dbReference type="EMBL" id="SDJ09774.1"/>
    </source>
</evidence>
<dbReference type="Pfam" id="PF05016">
    <property type="entry name" value="ParE_toxin"/>
    <property type="match status" value="1"/>
</dbReference>
<dbReference type="PANTHER" id="PTHR33755">
    <property type="entry name" value="TOXIN PARE1-RELATED"/>
    <property type="match status" value="1"/>
</dbReference>
<dbReference type="OrthoDB" id="1098070at2"/>
<dbReference type="InterPro" id="IPR035093">
    <property type="entry name" value="RelE/ParE_toxin_dom_sf"/>
</dbReference>
<reference evidence="4" key="2">
    <citation type="submission" date="2016-03" db="EMBL/GenBank/DDBJ databases">
        <authorList>
            <person name="Ploux O."/>
        </authorList>
    </citation>
    <scope>NUCLEOTIDE SEQUENCE</scope>
    <source>
        <strain evidence="4">NBRC 105008</strain>
    </source>
</reference>
<evidence type="ECO:0000313" key="7">
    <source>
        <dbReference type="Proteomes" id="UP000182367"/>
    </source>
</evidence>
<reference evidence="3 8" key="4">
    <citation type="submission" date="2019-07" db="EMBL/GenBank/DDBJ databases">
        <title>Whole genome shotgun sequence of Flavobacterium glycines NBRC 105008.</title>
        <authorList>
            <person name="Hosoyama A."/>
            <person name="Uohara A."/>
            <person name="Ohji S."/>
            <person name="Ichikawa N."/>
        </authorList>
    </citation>
    <scope>NUCLEOTIDE SEQUENCE [LARGE SCALE GENOMIC DNA]</scope>
    <source>
        <strain evidence="3 8">NBRC 105008</strain>
    </source>
</reference>
<dbReference type="Proteomes" id="UP000093226">
    <property type="component" value="Unassembled WGS sequence"/>
</dbReference>
<dbReference type="RefSeq" id="WP_066324176.1">
    <property type="nucleotide sequence ID" value="NZ_BJVF01000001.1"/>
</dbReference>
<dbReference type="EMBL" id="FNEO01000001">
    <property type="protein sequence ID" value="SDJ09774.1"/>
    <property type="molecule type" value="Genomic_DNA"/>
</dbReference>
<evidence type="ECO:0000313" key="6">
    <source>
        <dbReference type="Proteomes" id="UP000093226"/>
    </source>
</evidence>
<proteinExistence type="inferred from homology"/>
<evidence type="ECO:0000313" key="8">
    <source>
        <dbReference type="Proteomes" id="UP000321579"/>
    </source>
</evidence>
<reference evidence="6" key="1">
    <citation type="submission" date="2016-03" db="EMBL/GenBank/DDBJ databases">
        <title>Draft genome sequence of Paenibacillus glacialis DSM 22343.</title>
        <authorList>
            <person name="Shin S.-K."/>
            <person name="Yi H."/>
        </authorList>
    </citation>
    <scope>NUCLEOTIDE SEQUENCE [LARGE SCALE GENOMIC DNA]</scope>
    <source>
        <strain evidence="6">NBRC 105008</strain>
    </source>
</reference>
<dbReference type="EMBL" id="LVEO01000002">
    <property type="protein sequence ID" value="OCB74664.1"/>
    <property type="molecule type" value="Genomic_DNA"/>
</dbReference>
<evidence type="ECO:0000313" key="4">
    <source>
        <dbReference type="EMBL" id="OCB74664.1"/>
    </source>
</evidence>
<dbReference type="InterPro" id="IPR051803">
    <property type="entry name" value="TA_system_RelE-like_toxin"/>
</dbReference>
<dbReference type="Gene3D" id="3.30.2310.20">
    <property type="entry name" value="RelE-like"/>
    <property type="match status" value="1"/>
</dbReference>
<evidence type="ECO:0000313" key="3">
    <source>
        <dbReference type="EMBL" id="GEL09359.1"/>
    </source>
</evidence>
<gene>
    <name evidence="4" type="ORF">FBGL_01465</name>
    <name evidence="3" type="ORF">FGL01_00980</name>
    <name evidence="5" type="ORF">SAMN05192550_1645</name>
</gene>
<accession>A0A1B9DYA4</accession>
<dbReference type="Proteomes" id="UP000321579">
    <property type="component" value="Unassembled WGS sequence"/>
</dbReference>
<name>A0A1B9DYA4_9FLAO</name>
<dbReference type="EMBL" id="BJVF01000001">
    <property type="protein sequence ID" value="GEL09359.1"/>
    <property type="molecule type" value="Genomic_DNA"/>
</dbReference>
<organism evidence="4 6">
    <name type="scientific">Flavobacterium glycines</name>
    <dbReference type="NCBI Taxonomy" id="551990"/>
    <lineage>
        <taxon>Bacteria</taxon>
        <taxon>Pseudomonadati</taxon>
        <taxon>Bacteroidota</taxon>
        <taxon>Flavobacteriia</taxon>
        <taxon>Flavobacteriales</taxon>
        <taxon>Flavobacteriaceae</taxon>
        <taxon>Flavobacterium</taxon>
    </lineage>
</organism>
<keyword evidence="7" id="KW-1185">Reference proteome</keyword>
<sequence>MAARRIVWTVSAKLQLKAIFEYFNFRNKSKSYSLKLNRLIQTELKIVLQQPNIGKKTNSINVRGLLIENYYIFYEINETHIIILSVWDTRQDPKRLDF</sequence>
<reference evidence="5 7" key="3">
    <citation type="submission" date="2016-10" db="EMBL/GenBank/DDBJ databases">
        <authorList>
            <person name="Varghese N."/>
            <person name="Submissions S."/>
        </authorList>
    </citation>
    <scope>NUCLEOTIDE SEQUENCE [LARGE SCALE GENOMIC DNA]</scope>
    <source>
        <strain evidence="5 7">Gm-149</strain>
    </source>
</reference>
<evidence type="ECO:0000256" key="1">
    <source>
        <dbReference type="ARBA" id="ARBA00006226"/>
    </source>
</evidence>
<keyword evidence="2" id="KW-1277">Toxin-antitoxin system</keyword>
<dbReference type="STRING" id="551990.SAMN05192550_1645"/>
<protein>
    <submittedName>
        <fullName evidence="5">Toxin YoeB</fullName>
    </submittedName>
</protein>
<evidence type="ECO:0000256" key="2">
    <source>
        <dbReference type="ARBA" id="ARBA00022649"/>
    </source>
</evidence>
<dbReference type="InterPro" id="IPR007712">
    <property type="entry name" value="RelE/ParE_toxin"/>
</dbReference>
<comment type="caution">
    <text evidence="4">The sequence shown here is derived from an EMBL/GenBank/DDBJ whole genome shotgun (WGS) entry which is preliminary data.</text>
</comment>
<dbReference type="Proteomes" id="UP000182367">
    <property type="component" value="Unassembled WGS sequence"/>
</dbReference>